<dbReference type="OrthoDB" id="2537141at2759"/>
<organism evidence="2 3">
    <name type="scientific">Hyphodiscus hymeniophilus</name>
    <dbReference type="NCBI Taxonomy" id="353542"/>
    <lineage>
        <taxon>Eukaryota</taxon>
        <taxon>Fungi</taxon>
        <taxon>Dikarya</taxon>
        <taxon>Ascomycota</taxon>
        <taxon>Pezizomycotina</taxon>
        <taxon>Leotiomycetes</taxon>
        <taxon>Helotiales</taxon>
        <taxon>Hyphodiscaceae</taxon>
        <taxon>Hyphodiscus</taxon>
    </lineage>
</organism>
<evidence type="ECO:0000256" key="1">
    <source>
        <dbReference type="SAM" id="MobiDB-lite"/>
    </source>
</evidence>
<sequence length="844" mass="96003">MEHRSRKHEHQGQSITNRESDRHRSSQTKHRGSGQSKRPSTRDELSMQSRVKPPLSGDDDYVRRWLAQTRKEIEVDTKNALNLGNRSNHGSTRKKPSLDQNSFRNTFHETDTAQQYQYPKQKRRHRSSSDSSLIEPVLKPEPNLRKNELKPHVEKREEPVSHQAKKRKDASSESESTAESHARRENFTKRDRHKTRDDRYEPRKKKHKSDKQDGERNPKKRREKKGDKGRASKKAGEELMNKFSSEKVSQDRLTGIKGRIRSPRSGMVDMRYSEPNQLGRSFDRFSASQGRTPSTYRLQTVVPETTSRSSENSTTFLTWSRTQISPGGTATSRRRDFDSQNHQSPIPEPIRRSIESTGIFRDTGIDRNPSSTSVQAKQIPPQELIYQKQYLKGSKDPLECSNHISSTPQSKLIPRYPKHLSKDQRAMVRDPLLQQSHANATHDGCAAEDLFRNENQSLSSGIEDTTQQSHAIMEHHNLEPGEHRQKYLGRTERSTAAAPKEAESLRDSQHTPLSREQIAKSARVKRPATKTAVETIIKEPSPQDEQNTALNEQVVPQEIIKNSGPVDIAPIEHMLGPTPARPSNPAANGESPFQEDPKGSYYANNAQELYGLEKRQPVEAVPSALLSQHCGGRFEGMLLGNTTPISGESTLGMEPTKLEANFIAGIPGRVPSGGSLGQLSRSPHFSTNVEPAPLYLNQIQRQYSFQRSHFATNDNDLTDDRLGVFKSAMFSYSEDNEYDVLEEQDHKDRENEEHSTYEDREEFEHHAEEASYELQIRHPIPQGGDMVRLYESEELEPGNGCSFDGGYNSWIPAETFAEEEGTFLGDQLAEEVPMRRFWRPNRPF</sequence>
<dbReference type="Proteomes" id="UP000785200">
    <property type="component" value="Unassembled WGS sequence"/>
</dbReference>
<evidence type="ECO:0000313" key="2">
    <source>
        <dbReference type="EMBL" id="KAG0650761.1"/>
    </source>
</evidence>
<protein>
    <submittedName>
        <fullName evidence="2">Uncharacterized protein</fullName>
    </submittedName>
</protein>
<dbReference type="AlphaFoldDB" id="A0A9P7AZ29"/>
<proteinExistence type="predicted"/>
<reference evidence="2" key="1">
    <citation type="submission" date="2019-07" db="EMBL/GenBank/DDBJ databases">
        <title>Hyphodiscus hymeniophilus genome sequencing and assembly.</title>
        <authorList>
            <person name="Kramer G."/>
            <person name="Nodwell J."/>
        </authorList>
    </citation>
    <scope>NUCLEOTIDE SEQUENCE</scope>
    <source>
        <strain evidence="2">ATCC 34498</strain>
    </source>
</reference>
<gene>
    <name evidence="2" type="ORF">D0Z07_2736</name>
</gene>
<feature type="compositionally biased region" description="Basic and acidic residues" evidence="1">
    <location>
        <begin position="178"/>
        <end position="201"/>
    </location>
</feature>
<feature type="compositionally biased region" description="Basic and acidic residues" evidence="1">
    <location>
        <begin position="142"/>
        <end position="160"/>
    </location>
</feature>
<feature type="region of interest" description="Disordered" evidence="1">
    <location>
        <begin position="742"/>
        <end position="766"/>
    </location>
</feature>
<feature type="compositionally biased region" description="Basic and acidic residues" evidence="1">
    <location>
        <begin position="500"/>
        <end position="509"/>
    </location>
</feature>
<feature type="compositionally biased region" description="Basic and acidic residues" evidence="1">
    <location>
        <begin position="224"/>
        <end position="250"/>
    </location>
</feature>
<feature type="compositionally biased region" description="Polar residues" evidence="1">
    <location>
        <begin position="79"/>
        <end position="90"/>
    </location>
</feature>
<name>A0A9P7AZ29_9HELO</name>
<comment type="caution">
    <text evidence="2">The sequence shown here is derived from an EMBL/GenBank/DDBJ whole genome shotgun (WGS) entry which is preliminary data.</text>
</comment>
<feature type="compositionally biased region" description="Polar residues" evidence="1">
    <location>
        <begin position="322"/>
        <end position="331"/>
    </location>
</feature>
<feature type="compositionally biased region" description="Basic and acidic residues" evidence="1">
    <location>
        <begin position="743"/>
        <end position="766"/>
    </location>
</feature>
<feature type="region of interest" description="Disordered" evidence="1">
    <location>
        <begin position="322"/>
        <end position="349"/>
    </location>
</feature>
<feature type="region of interest" description="Disordered" evidence="1">
    <location>
        <begin position="1"/>
        <end position="271"/>
    </location>
</feature>
<keyword evidence="3" id="KW-1185">Reference proteome</keyword>
<dbReference type="EMBL" id="VNKQ01000005">
    <property type="protein sequence ID" value="KAG0650761.1"/>
    <property type="molecule type" value="Genomic_DNA"/>
</dbReference>
<evidence type="ECO:0000313" key="3">
    <source>
        <dbReference type="Proteomes" id="UP000785200"/>
    </source>
</evidence>
<feature type="region of interest" description="Disordered" evidence="1">
    <location>
        <begin position="491"/>
        <end position="548"/>
    </location>
</feature>
<accession>A0A9P7AZ29</accession>